<dbReference type="Proteomes" id="UP000528824">
    <property type="component" value="Unassembled WGS sequence"/>
</dbReference>
<dbReference type="AlphaFoldDB" id="A0A7W8XFF5"/>
<evidence type="ECO:0000313" key="1">
    <source>
        <dbReference type="EMBL" id="MBB5561168.1"/>
    </source>
</evidence>
<sequence>MASSPILTRLSPTASSRLLVLAEAVVKAGETARVSLRRRTSREMLAKAPRD</sequence>
<name>A0A7W8XFF5_9HYPH</name>
<comment type="caution">
    <text evidence="1">The sequence shown here is derived from an EMBL/GenBank/DDBJ whole genome shotgun (WGS) entry which is preliminary data.</text>
</comment>
<evidence type="ECO:0000313" key="2">
    <source>
        <dbReference type="Proteomes" id="UP000528824"/>
    </source>
</evidence>
<gene>
    <name evidence="1" type="ORF">GGI59_002843</name>
</gene>
<keyword evidence="2" id="KW-1185">Reference proteome</keyword>
<protein>
    <submittedName>
        <fullName evidence="1">Uncharacterized protein</fullName>
    </submittedName>
</protein>
<organism evidence="1 2">
    <name type="scientific">Rhizobium lentis</name>
    <dbReference type="NCBI Taxonomy" id="1138194"/>
    <lineage>
        <taxon>Bacteria</taxon>
        <taxon>Pseudomonadati</taxon>
        <taxon>Pseudomonadota</taxon>
        <taxon>Alphaproteobacteria</taxon>
        <taxon>Hyphomicrobiales</taxon>
        <taxon>Rhizobiaceae</taxon>
        <taxon>Rhizobium/Agrobacterium group</taxon>
        <taxon>Rhizobium</taxon>
    </lineage>
</organism>
<accession>A0A7W8XFF5</accession>
<reference evidence="1 2" key="1">
    <citation type="submission" date="2020-08" db="EMBL/GenBank/DDBJ databases">
        <title>Genomic Encyclopedia of Type Strains, Phase IV (KMG-V): Genome sequencing to study the core and pangenomes of soil and plant-associated prokaryotes.</title>
        <authorList>
            <person name="Whitman W."/>
        </authorList>
    </citation>
    <scope>NUCLEOTIDE SEQUENCE [LARGE SCALE GENOMIC DNA]</scope>
    <source>
        <strain evidence="1 2">SEMIA 4034</strain>
    </source>
</reference>
<proteinExistence type="predicted"/>
<dbReference type="EMBL" id="JACHBC010000005">
    <property type="protein sequence ID" value="MBB5561168.1"/>
    <property type="molecule type" value="Genomic_DNA"/>
</dbReference>